<dbReference type="GO" id="GO:0007029">
    <property type="term" value="P:endoplasmic reticulum organization"/>
    <property type="evidence" value="ECO:0007669"/>
    <property type="project" value="TreeGrafter"/>
</dbReference>
<organism evidence="17 18">
    <name type="scientific">Meira miltonrushii</name>
    <dbReference type="NCBI Taxonomy" id="1280837"/>
    <lineage>
        <taxon>Eukaryota</taxon>
        <taxon>Fungi</taxon>
        <taxon>Dikarya</taxon>
        <taxon>Basidiomycota</taxon>
        <taxon>Ustilaginomycotina</taxon>
        <taxon>Exobasidiomycetes</taxon>
        <taxon>Exobasidiales</taxon>
        <taxon>Brachybasidiaceae</taxon>
        <taxon>Meira</taxon>
    </lineage>
</organism>
<dbReference type="Gene3D" id="2.130.10.10">
    <property type="entry name" value="YVTN repeat-like/Quinoprotein amine dehydrogenase"/>
    <property type="match status" value="1"/>
</dbReference>
<dbReference type="InterPro" id="IPR001680">
    <property type="entry name" value="WD40_rpt"/>
</dbReference>
<accession>A0A316V1P9</accession>
<dbReference type="GO" id="GO:0005789">
    <property type="term" value="C:endoplasmic reticulum membrane"/>
    <property type="evidence" value="ECO:0007669"/>
    <property type="project" value="UniProtKB-SubCell"/>
</dbReference>
<evidence type="ECO:0000256" key="14">
    <source>
        <dbReference type="ARBA" id="ARBA00025471"/>
    </source>
</evidence>
<dbReference type="OrthoDB" id="542917at2759"/>
<gene>
    <name evidence="17" type="ORF">FA14DRAFT_162724</name>
</gene>
<dbReference type="FunFam" id="2.130.10.10:FF:000193">
    <property type="entry name" value="Protein transport protein SEC31, putative"/>
    <property type="match status" value="1"/>
</dbReference>
<evidence type="ECO:0000256" key="9">
    <source>
        <dbReference type="ARBA" id="ARBA00022824"/>
    </source>
</evidence>
<dbReference type="SMART" id="SM00320">
    <property type="entry name" value="WD40"/>
    <property type="match status" value="5"/>
</dbReference>
<evidence type="ECO:0000256" key="7">
    <source>
        <dbReference type="ARBA" id="ARBA00022574"/>
    </source>
</evidence>
<proteinExistence type="inferred from homology"/>
<keyword evidence="6" id="KW-0813">Transport</keyword>
<dbReference type="GO" id="GO:0090110">
    <property type="term" value="P:COPII-coated vesicle cargo loading"/>
    <property type="evidence" value="ECO:0007669"/>
    <property type="project" value="TreeGrafter"/>
</dbReference>
<dbReference type="PANTHER" id="PTHR13923:SF11">
    <property type="entry name" value="SECRETORY 31, ISOFORM D"/>
    <property type="match status" value="1"/>
</dbReference>
<evidence type="ECO:0000313" key="18">
    <source>
        <dbReference type="Proteomes" id="UP000245771"/>
    </source>
</evidence>
<evidence type="ECO:0000256" key="2">
    <source>
        <dbReference type="ARBA" id="ARBA00004397"/>
    </source>
</evidence>
<feature type="compositionally biased region" description="Low complexity" evidence="16">
    <location>
        <begin position="1346"/>
        <end position="1356"/>
    </location>
</feature>
<feature type="compositionally biased region" description="Pro residues" evidence="16">
    <location>
        <begin position="1213"/>
        <end position="1226"/>
    </location>
</feature>
<feature type="repeat" description="WD" evidence="15">
    <location>
        <begin position="276"/>
        <end position="318"/>
    </location>
</feature>
<name>A0A316V1P9_9BASI</name>
<feature type="compositionally biased region" description="Polar residues" evidence="16">
    <location>
        <begin position="1120"/>
        <end position="1151"/>
    </location>
</feature>
<sequence length="1466" mass="153084">MRSYISRTATFAWSPSNIPNAEPLIVTGTLSGALDESFSNDSLLEIWKPNYGAGEVVQPIAKLVVGARFNRLAWGYVCEKYPMGVIAAGLENGELNLWDAKKMIDGVTDGSASVLRNNQHSGPVKGLHFNPKQPNLLASGGVNGEIFIWDLSNPGKPFSPGARSSKLDEITALSWNGEVPHILATSSSSGYTVVWDLRNKKELTALAYGGGAGTAGGNTNGMAPGGPLASGARRGMGALCWHPEQPTRLATASDDDASPVVMLWDLRNSRAPEKVLSGHNGGILSLSWCKQDADLLLSCGKDNRTICWNPQSGQNVGELPASQNWSYDVQWCPKNPNLVAVASFDGRININSVQDTNQQETPIDTSAAPTDVNDVFNSLPAQSEANNRGISLTQPPKWLKKPISATFAFGGQLVSTSNLPGEKGHTQSAVVHLRDVVTEPSIAARAKRLQDAIDSQSLASFCAERSSDPSTRPDDVANWKALQTLFQADNRDELVTLLGFSKEEVAAKISSSIGAFKQTSAVTAPGLSAPGTPGLNGTSEAALVNEDIASTANAVIPGLDGDINADKTPPATAGLADVSAPASDIAEPPTAFDSEPNPFDAQQSSGGDAADLFNSLGSAPAKSAVPDHLFAGTTTGPTASVAATAGSPRPSSIASESLRANNFRIYPENESEFDKLVTRALVLGDFQSAVSLCLSTDRHADAILLAVRGGPELLARTQKAYFERKTASLPYLRLFQSIVSDDLSDIVQNADLTEWQEIFVVICTFAKRNEDFVNLAEQLGQRLEFQYTQTQNSTSGKTFRKNAVLCYLAAGKLEKVASMWIDEMKEEEKALQHGQVNGTSINAESTSLYSAHAEALQSFMEKIIVFQSAVNYVDVDIAQVASSEEMAAARTYKLAPLYDRILEYVDLLADQGLVAPALKYINQTPLDYHVGTENISGLARERLRLADQAKTGGQGAAAVTAAANNSASVFAAAAAGAPVSTNAYAPAAVNNTAASYDPYGQSVNSGYRSYGASNTYDPYGQASANAAPAPSAYAPPVQANVPPALQQQPIQSQSAYAPVQPLVAAPPPPVIGAPDVQSNFAPPAGSYGHQSTLAAAPPPPPPKKPDGGWNDIPSNLAPKRTTSAMSNKSSAQPITSPFPNAPAYNNASSTPPMQPSYGGAQQGAGTGAVPPPPRGIQPPRGMMSPPPGGAGGPYGRPGSGLGAPFAPQQQGMRPPPPQNAGPPPRGSTPGGVRPGPGGGQPSYQQSQQPPQQAQSGPYAPGPGQVSVPPPPGPLGPGQQSGFGGPMGQQPPPSQYGGAPQHQQGPPGSGFARPPMPAIPPSGPPSNVPLRSTTPGAGAGAPPNRSATPAKPATKYPPGDRSHIPDNAKPILQTLSKELARFKSITPPAQKRMADDVDKRVNLLLDLLNCGTLDARTVQALIGICQAIDARNQQAALSQYVQLASSSSGDVATALFGLKQVISKLNQ</sequence>
<evidence type="ECO:0000256" key="8">
    <source>
        <dbReference type="ARBA" id="ARBA00022737"/>
    </source>
</evidence>
<feature type="compositionally biased region" description="Gly residues" evidence="16">
    <location>
        <begin position="1228"/>
        <end position="1240"/>
    </location>
</feature>
<dbReference type="Gene3D" id="1.25.40.1030">
    <property type="match status" value="1"/>
</dbReference>
<keyword evidence="12" id="KW-0472">Membrane</keyword>
<keyword evidence="7 15" id="KW-0853">WD repeat</keyword>
<protein>
    <recommendedName>
        <fullName evidence="5">Protein transport protein SEC31</fullName>
    </recommendedName>
    <alternativeName>
        <fullName evidence="4">Protein transport protein sec31</fullName>
    </alternativeName>
</protein>
<evidence type="ECO:0000256" key="13">
    <source>
        <dbReference type="ARBA" id="ARBA00023329"/>
    </source>
</evidence>
<keyword evidence="18" id="KW-1185">Reference proteome</keyword>
<dbReference type="SUPFAM" id="SSF50978">
    <property type="entry name" value="WD40 repeat-like"/>
    <property type="match status" value="1"/>
</dbReference>
<dbReference type="GO" id="GO:0030127">
    <property type="term" value="C:COPII vesicle coat"/>
    <property type="evidence" value="ECO:0007669"/>
    <property type="project" value="TreeGrafter"/>
</dbReference>
<dbReference type="STRING" id="1280837.A0A316V1P9"/>
<comment type="subcellular location">
    <subcellularLocation>
        <location evidence="1">Cytoplasmic vesicle</location>
        <location evidence="1">COPII-coated vesicle membrane</location>
        <topology evidence="1">Peripheral membrane protein</topology>
        <orientation evidence="1">Cytoplasmic side</orientation>
    </subcellularLocation>
    <subcellularLocation>
        <location evidence="2">Endoplasmic reticulum membrane</location>
        <topology evidence="2">Peripheral membrane protein</topology>
        <orientation evidence="2">Cytoplasmic side</orientation>
    </subcellularLocation>
</comment>
<evidence type="ECO:0000256" key="15">
    <source>
        <dbReference type="PROSITE-ProRule" id="PRU00221"/>
    </source>
</evidence>
<evidence type="ECO:0000256" key="10">
    <source>
        <dbReference type="ARBA" id="ARBA00022892"/>
    </source>
</evidence>
<evidence type="ECO:0000256" key="12">
    <source>
        <dbReference type="ARBA" id="ARBA00023136"/>
    </source>
</evidence>
<evidence type="ECO:0000256" key="5">
    <source>
        <dbReference type="ARBA" id="ARBA00021236"/>
    </source>
</evidence>
<dbReference type="GO" id="GO:0015031">
    <property type="term" value="P:protein transport"/>
    <property type="evidence" value="ECO:0007669"/>
    <property type="project" value="UniProtKB-KW"/>
</dbReference>
<feature type="compositionally biased region" description="Low complexity" evidence="16">
    <location>
        <begin position="1241"/>
        <end position="1266"/>
    </location>
</feature>
<dbReference type="InParanoid" id="A0A316V1P9"/>
<feature type="compositionally biased region" description="Gly residues" evidence="16">
    <location>
        <begin position="1189"/>
        <end position="1201"/>
    </location>
</feature>
<dbReference type="RefSeq" id="XP_025351768.1">
    <property type="nucleotide sequence ID" value="XM_025499738.1"/>
</dbReference>
<dbReference type="EMBL" id="KZ819608">
    <property type="protein sequence ID" value="PWN31466.1"/>
    <property type="molecule type" value="Genomic_DNA"/>
</dbReference>
<keyword evidence="13" id="KW-0968">Cytoplasmic vesicle</keyword>
<keyword evidence="8" id="KW-0677">Repeat</keyword>
<evidence type="ECO:0000256" key="4">
    <source>
        <dbReference type="ARBA" id="ARBA00013507"/>
    </source>
</evidence>
<keyword evidence="10" id="KW-0931">ER-Golgi transport</keyword>
<evidence type="ECO:0000256" key="11">
    <source>
        <dbReference type="ARBA" id="ARBA00022927"/>
    </source>
</evidence>
<dbReference type="Gene3D" id="1.20.940.10">
    <property type="entry name" value="Functional domain of the splicing factor Prp18"/>
    <property type="match status" value="1"/>
</dbReference>
<evidence type="ECO:0000256" key="1">
    <source>
        <dbReference type="ARBA" id="ARBA00004299"/>
    </source>
</evidence>
<dbReference type="PROSITE" id="PS50082">
    <property type="entry name" value="WD_REPEATS_2"/>
    <property type="match status" value="2"/>
</dbReference>
<dbReference type="FunCoup" id="A0A316V1P9">
    <property type="interactions" value="385"/>
</dbReference>
<dbReference type="GeneID" id="37021519"/>
<feature type="repeat" description="WD" evidence="15">
    <location>
        <begin position="117"/>
        <end position="153"/>
    </location>
</feature>
<reference evidence="17 18" key="1">
    <citation type="journal article" date="2018" name="Mol. Biol. Evol.">
        <title>Broad Genomic Sampling Reveals a Smut Pathogenic Ancestry of the Fungal Clade Ustilaginomycotina.</title>
        <authorList>
            <person name="Kijpornyongpan T."/>
            <person name="Mondo S.J."/>
            <person name="Barry K."/>
            <person name="Sandor L."/>
            <person name="Lee J."/>
            <person name="Lipzen A."/>
            <person name="Pangilinan J."/>
            <person name="LaButti K."/>
            <person name="Hainaut M."/>
            <person name="Henrissat B."/>
            <person name="Grigoriev I.V."/>
            <person name="Spatafora J.W."/>
            <person name="Aime M.C."/>
        </authorList>
    </citation>
    <scope>NUCLEOTIDE SEQUENCE [LARGE SCALE GENOMIC DNA]</scope>
    <source>
        <strain evidence="17 18">MCA 3882</strain>
    </source>
</reference>
<comment type="function">
    <text evidence="14">Component of the coat protein complex II (COPII) which promotes the formation of transport vesicles from the endoplasmic reticulum (ER). The coat has two main functions, the physical deformation of the endoplasmic reticulum membrane into vesicles and the selection of cargo molecules.</text>
</comment>
<dbReference type="InterPro" id="IPR040251">
    <property type="entry name" value="SEC31-like"/>
</dbReference>
<dbReference type="PROSITE" id="PS00678">
    <property type="entry name" value="WD_REPEATS_1"/>
    <property type="match status" value="1"/>
</dbReference>
<evidence type="ECO:0000313" key="17">
    <source>
        <dbReference type="EMBL" id="PWN31466.1"/>
    </source>
</evidence>
<evidence type="ECO:0000256" key="3">
    <source>
        <dbReference type="ARBA" id="ARBA00009358"/>
    </source>
</evidence>
<comment type="similarity">
    <text evidence="3">Belongs to the WD repeat SEC31 family.</text>
</comment>
<feature type="compositionally biased region" description="Low complexity" evidence="16">
    <location>
        <begin position="1294"/>
        <end position="1309"/>
    </location>
</feature>
<keyword evidence="9" id="KW-0256">Endoplasmic reticulum</keyword>
<feature type="region of interest" description="Disordered" evidence="16">
    <location>
        <begin position="583"/>
        <end position="613"/>
    </location>
</feature>
<dbReference type="GO" id="GO:0070971">
    <property type="term" value="C:endoplasmic reticulum exit site"/>
    <property type="evidence" value="ECO:0007669"/>
    <property type="project" value="TreeGrafter"/>
</dbReference>
<dbReference type="PANTHER" id="PTHR13923">
    <property type="entry name" value="SEC31-RELATED PROTEIN"/>
    <property type="match status" value="1"/>
</dbReference>
<dbReference type="GO" id="GO:0005198">
    <property type="term" value="F:structural molecule activity"/>
    <property type="evidence" value="ECO:0007669"/>
    <property type="project" value="TreeGrafter"/>
</dbReference>
<feature type="region of interest" description="Disordered" evidence="16">
    <location>
        <begin position="1068"/>
        <end position="1366"/>
    </location>
</feature>
<evidence type="ECO:0000256" key="6">
    <source>
        <dbReference type="ARBA" id="ARBA00022448"/>
    </source>
</evidence>
<keyword evidence="11" id="KW-0653">Protein transport</keyword>
<dbReference type="Proteomes" id="UP000245771">
    <property type="component" value="Unassembled WGS sequence"/>
</dbReference>
<dbReference type="InterPro" id="IPR015943">
    <property type="entry name" value="WD40/YVTN_repeat-like_dom_sf"/>
</dbReference>
<dbReference type="Pfam" id="PF00400">
    <property type="entry name" value="WD40"/>
    <property type="match status" value="2"/>
</dbReference>
<dbReference type="InterPro" id="IPR019775">
    <property type="entry name" value="WD40_repeat_CS"/>
</dbReference>
<feature type="compositionally biased region" description="Pro residues" evidence="16">
    <location>
        <begin position="1313"/>
        <end position="1326"/>
    </location>
</feature>
<dbReference type="InterPro" id="IPR036322">
    <property type="entry name" value="WD40_repeat_dom_sf"/>
</dbReference>
<evidence type="ECO:0000256" key="16">
    <source>
        <dbReference type="SAM" id="MobiDB-lite"/>
    </source>
</evidence>
<dbReference type="PROSITE" id="PS50294">
    <property type="entry name" value="WD_REPEATS_REGION"/>
    <property type="match status" value="1"/>
</dbReference>